<organism evidence="1 2">
    <name type="scientific">Defluviicoccus vanus</name>
    <dbReference type="NCBI Taxonomy" id="111831"/>
    <lineage>
        <taxon>Bacteria</taxon>
        <taxon>Pseudomonadati</taxon>
        <taxon>Pseudomonadota</taxon>
        <taxon>Alphaproteobacteria</taxon>
        <taxon>Rhodospirillales</taxon>
        <taxon>Rhodospirillaceae</taxon>
        <taxon>Defluviicoccus</taxon>
    </lineage>
</organism>
<protein>
    <submittedName>
        <fullName evidence="1">Uncharacterized protein</fullName>
    </submittedName>
</protein>
<gene>
    <name evidence="1" type="ORF">HQ394_05860</name>
</gene>
<name>A0A7H1MZT4_9PROT</name>
<dbReference type="AlphaFoldDB" id="A0A7H1MZT4"/>
<proteinExistence type="predicted"/>
<dbReference type="Proteomes" id="UP000516369">
    <property type="component" value="Chromosome"/>
</dbReference>
<keyword evidence="2" id="KW-1185">Reference proteome</keyword>
<evidence type="ECO:0000313" key="2">
    <source>
        <dbReference type="Proteomes" id="UP000516369"/>
    </source>
</evidence>
<accession>A0A7H1MZT4</accession>
<dbReference type="EMBL" id="CP053923">
    <property type="protein sequence ID" value="QNT68970.1"/>
    <property type="molecule type" value="Genomic_DNA"/>
</dbReference>
<dbReference type="KEGG" id="dvn:HQ394_05860"/>
<sequence length="73" mass="7677">MATWRGRSGKAYEFGVVDRGYSLRDAPTVALLVEHQPDGTTVPLWVGRNSCDPIAGCSFAPPAGNGRTGRGDG</sequence>
<reference evidence="1 2" key="1">
    <citation type="submission" date="2020-05" db="EMBL/GenBank/DDBJ databases">
        <title>Complete closed genome sequence of Defluviicoccus vanus.</title>
        <authorList>
            <person name="Bessarab I."/>
            <person name="Arumugam K."/>
            <person name="Maszenan A.M."/>
            <person name="Seviour R.J."/>
            <person name="Williams R.B."/>
        </authorList>
    </citation>
    <scope>NUCLEOTIDE SEQUENCE [LARGE SCALE GENOMIC DNA]</scope>
    <source>
        <strain evidence="1 2">Ben 114</strain>
    </source>
</reference>
<evidence type="ECO:0000313" key="1">
    <source>
        <dbReference type="EMBL" id="QNT68970.1"/>
    </source>
</evidence>